<gene>
    <name evidence="1" type="ORF">NCTC12151_03510</name>
</gene>
<dbReference type="OrthoDB" id="8454954at2"/>
<protein>
    <submittedName>
        <fullName evidence="1">Uncharacterized protein</fullName>
    </submittedName>
</protein>
<evidence type="ECO:0000313" key="1">
    <source>
        <dbReference type="EMBL" id="SQI44175.1"/>
    </source>
</evidence>
<dbReference type="InterPro" id="IPR057705">
    <property type="entry name" value="DUF7945"/>
</dbReference>
<dbReference type="Pfam" id="PF25656">
    <property type="entry name" value="DUF7945"/>
    <property type="match status" value="1"/>
</dbReference>
<keyword evidence="2" id="KW-1185">Reference proteome</keyword>
<dbReference type="KEGG" id="lri:NCTC12151_03510"/>
<name>A0A2X4XVT4_9GAMM</name>
<reference evidence="1 2" key="1">
    <citation type="submission" date="2018-06" db="EMBL/GenBank/DDBJ databases">
        <authorList>
            <consortium name="Pathogen Informatics"/>
            <person name="Doyle S."/>
        </authorList>
    </citation>
    <scope>NUCLEOTIDE SEQUENCE [LARGE SCALE GENOMIC DNA]</scope>
    <source>
        <strain evidence="1 2">NCTC12151</strain>
    </source>
</reference>
<dbReference type="NCBIfam" id="NF047838">
    <property type="entry name" value="SCO4402_fam"/>
    <property type="match status" value="1"/>
</dbReference>
<dbReference type="RefSeq" id="WP_111741769.1">
    <property type="nucleotide sequence ID" value="NZ_LR698987.1"/>
</dbReference>
<organism evidence="1 2">
    <name type="scientific">Leminorella richardii</name>
    <dbReference type="NCBI Taxonomy" id="158841"/>
    <lineage>
        <taxon>Bacteria</taxon>
        <taxon>Pseudomonadati</taxon>
        <taxon>Pseudomonadota</taxon>
        <taxon>Gammaproteobacteria</taxon>
        <taxon>Enterobacterales</taxon>
        <taxon>Budviciaceae</taxon>
        <taxon>Leminorella</taxon>
    </lineage>
</organism>
<evidence type="ECO:0000313" key="2">
    <source>
        <dbReference type="Proteomes" id="UP000249005"/>
    </source>
</evidence>
<dbReference type="EMBL" id="LS483470">
    <property type="protein sequence ID" value="SQI44175.1"/>
    <property type="molecule type" value="Genomic_DNA"/>
</dbReference>
<proteinExistence type="predicted"/>
<dbReference type="AlphaFoldDB" id="A0A2X4XVT4"/>
<accession>A0A2X4XVT4</accession>
<sequence length="136" mass="15664">MEKLELSQLKYPDMREELINYLHRLGDKEYQYQAWVEDNRPGGGHDELDYAIHFLYDDTDLANEPASLIGWILTGKDESDVIASVVKALDIIFDKYGTELSDQEYLAKNEWENVLVMARNAERVLLSSHGIQKLSS</sequence>
<dbReference type="Proteomes" id="UP000249005">
    <property type="component" value="Chromosome 1"/>
</dbReference>